<evidence type="ECO:0000313" key="3">
    <source>
        <dbReference type="EMBL" id="KKY13451.1"/>
    </source>
</evidence>
<dbReference type="PANTHER" id="PTHR28232">
    <property type="entry name" value="TRANSCRIPTIONAL REGULATORY PROTEIN RXT2"/>
    <property type="match status" value="1"/>
</dbReference>
<feature type="compositionally biased region" description="Basic residues" evidence="1">
    <location>
        <begin position="511"/>
        <end position="523"/>
    </location>
</feature>
<proteinExistence type="predicted"/>
<feature type="region of interest" description="Disordered" evidence="1">
    <location>
        <begin position="489"/>
        <end position="523"/>
    </location>
</feature>
<comment type="caution">
    <text evidence="3">The sequence shown here is derived from an EMBL/GenBank/DDBJ whole genome shotgun (WGS) entry which is preliminary data.</text>
</comment>
<dbReference type="InterPro" id="IPR013904">
    <property type="entry name" value="RXT2_N"/>
</dbReference>
<reference evidence="3 4" key="2">
    <citation type="submission" date="2015-05" db="EMBL/GenBank/DDBJ databases">
        <authorList>
            <person name="Morales-Cruz A."/>
            <person name="Amrine K.C."/>
            <person name="Cantu D."/>
        </authorList>
    </citation>
    <scope>NUCLEOTIDE SEQUENCE [LARGE SCALE GENOMIC DNA]</scope>
    <source>
        <strain evidence="3">UCRPC4</strain>
    </source>
</reference>
<sequence length="523" mass="57321">MPPQHVETAETIAALKRALRRSNRAASSVPIAQASNRGNKLKRGAEFVHQGSLAYIKGPEAYKEKIDHAGYTRYILDRNPIRYNKYGDEIEDDESDEEADALAAEENAYSGLKLEELLRPLKHPSDLSHHPALAEPYTSKALPNMIQATNNQLRKEKADLARAKDLHRQLIGDEAWIPCETVETPEDWDLFEPRFRGNVGAISAGKKRKRGEDGQEYAGSVSSTLQNASVPDSADAGPVHIDQDTVMADATSEQEQSKDDRDDQAGSEKPLTDAEPQTEKQDHAIAKRRNQKEDTNTHEPTTDGDIGVGRTNGQVTKLQKTTDEEGEEKGDNGREQADAASHTVSRSASASPAPPPRRITRALAQTNNNEPGDDSNAPTPPLSPSFSDTSTSLSIAPLYLIPTIRPHPSLGHSPYHLPPAEHSDTLSLLTSYIQKQSAFVSTLESVHCRLLQADRLRRTVFHWSKAEGHLGELSDGEDWIDEEAWGLEPGELKKGKGDDEDVDAQAEYLGRKGKRRRGGGGAG</sequence>
<dbReference type="InterPro" id="IPR039602">
    <property type="entry name" value="Rxt2"/>
</dbReference>
<dbReference type="Pfam" id="PF08595">
    <property type="entry name" value="RXT2_N"/>
    <property type="match status" value="1"/>
</dbReference>
<dbReference type="GO" id="GO:0033698">
    <property type="term" value="C:Rpd3L complex"/>
    <property type="evidence" value="ECO:0007669"/>
    <property type="project" value="TreeGrafter"/>
</dbReference>
<feature type="compositionally biased region" description="Polar residues" evidence="1">
    <location>
        <begin position="220"/>
        <end position="230"/>
    </location>
</feature>
<dbReference type="GO" id="GO:0005829">
    <property type="term" value="C:cytosol"/>
    <property type="evidence" value="ECO:0007669"/>
    <property type="project" value="TreeGrafter"/>
</dbReference>
<dbReference type="EMBL" id="LCWF01000313">
    <property type="protein sequence ID" value="KKY13451.1"/>
    <property type="molecule type" value="Genomic_DNA"/>
</dbReference>
<name>A0A0G2DT80_PHACM</name>
<feature type="domain" description="Transcriptional regulatory protein RXT2 N-terminal" evidence="2">
    <location>
        <begin position="35"/>
        <end position="173"/>
    </location>
</feature>
<dbReference type="PANTHER" id="PTHR28232:SF1">
    <property type="entry name" value="TRANSCRIPTIONAL REGULATORY PROTEIN RXT2"/>
    <property type="match status" value="1"/>
</dbReference>
<keyword evidence="4" id="KW-1185">Reference proteome</keyword>
<gene>
    <name evidence="3" type="ORF">UCRPC4_g06971</name>
</gene>
<dbReference type="OrthoDB" id="2405722at2759"/>
<protein>
    <recommendedName>
        <fullName evidence="2">Transcriptional regulatory protein RXT2 N-terminal domain-containing protein</fullName>
    </recommendedName>
</protein>
<evidence type="ECO:0000256" key="1">
    <source>
        <dbReference type="SAM" id="MobiDB-lite"/>
    </source>
</evidence>
<organism evidence="3 4">
    <name type="scientific">Phaeomoniella chlamydospora</name>
    <name type="common">Phaeoacremonium chlamydosporum</name>
    <dbReference type="NCBI Taxonomy" id="158046"/>
    <lineage>
        <taxon>Eukaryota</taxon>
        <taxon>Fungi</taxon>
        <taxon>Dikarya</taxon>
        <taxon>Ascomycota</taxon>
        <taxon>Pezizomycotina</taxon>
        <taxon>Eurotiomycetes</taxon>
        <taxon>Chaetothyriomycetidae</taxon>
        <taxon>Phaeomoniellales</taxon>
        <taxon>Phaeomoniellaceae</taxon>
        <taxon>Phaeomoniella</taxon>
    </lineage>
</organism>
<evidence type="ECO:0000259" key="2">
    <source>
        <dbReference type="Pfam" id="PF08595"/>
    </source>
</evidence>
<reference evidence="3 4" key="1">
    <citation type="submission" date="2015-05" db="EMBL/GenBank/DDBJ databases">
        <title>Distinctive expansion of gene families associated with plant cell wall degradation and secondary metabolism in the genomes of grapevine trunk pathogens.</title>
        <authorList>
            <person name="Lawrence D.P."/>
            <person name="Travadon R."/>
            <person name="Rolshausen P.E."/>
            <person name="Baumgartner K."/>
        </authorList>
    </citation>
    <scope>NUCLEOTIDE SEQUENCE [LARGE SCALE GENOMIC DNA]</scope>
    <source>
        <strain evidence="3">UCRPC4</strain>
    </source>
</reference>
<dbReference type="Proteomes" id="UP000053317">
    <property type="component" value="Unassembled WGS sequence"/>
</dbReference>
<dbReference type="AlphaFoldDB" id="A0A0G2DT80"/>
<feature type="region of interest" description="Disordered" evidence="1">
    <location>
        <begin position="203"/>
        <end position="389"/>
    </location>
</feature>
<evidence type="ECO:0000313" key="4">
    <source>
        <dbReference type="Proteomes" id="UP000053317"/>
    </source>
</evidence>
<accession>A0A0G2DT80</accession>
<feature type="compositionally biased region" description="Basic and acidic residues" evidence="1">
    <location>
        <begin position="255"/>
        <end position="301"/>
    </location>
</feature>